<dbReference type="InterPro" id="IPR001619">
    <property type="entry name" value="Sec1-like"/>
</dbReference>
<organism evidence="3">
    <name type="scientific">Phaffia rhodozyma</name>
    <name type="common">Yeast</name>
    <name type="synonym">Xanthophyllomyces dendrorhous</name>
    <dbReference type="NCBI Taxonomy" id="264483"/>
    <lineage>
        <taxon>Eukaryota</taxon>
        <taxon>Fungi</taxon>
        <taxon>Dikarya</taxon>
        <taxon>Basidiomycota</taxon>
        <taxon>Agaricomycotina</taxon>
        <taxon>Tremellomycetes</taxon>
        <taxon>Cystofilobasidiales</taxon>
        <taxon>Mrakiaceae</taxon>
        <taxon>Phaffia</taxon>
    </lineage>
</organism>
<feature type="compositionally biased region" description="Polar residues" evidence="2">
    <location>
        <begin position="592"/>
        <end position="605"/>
    </location>
</feature>
<feature type="compositionally biased region" description="Pro residues" evidence="2">
    <location>
        <begin position="720"/>
        <end position="731"/>
    </location>
</feature>
<comment type="similarity">
    <text evidence="1">Belongs to the STXBP/unc-18/SEC1 family.</text>
</comment>
<feature type="region of interest" description="Disordered" evidence="2">
    <location>
        <begin position="236"/>
        <end position="258"/>
    </location>
</feature>
<dbReference type="InterPro" id="IPR036045">
    <property type="entry name" value="Sec1-like_sf"/>
</dbReference>
<feature type="compositionally biased region" description="Polar residues" evidence="2">
    <location>
        <begin position="759"/>
        <end position="773"/>
    </location>
</feature>
<proteinExistence type="inferred from homology"/>
<accession>A0A0F7SGT3</accession>
<dbReference type="InterPro" id="IPR027482">
    <property type="entry name" value="Sec1-like_dom2"/>
</dbReference>
<dbReference type="Gene3D" id="1.25.40.60">
    <property type="match status" value="1"/>
</dbReference>
<protein>
    <submittedName>
        <fullName evidence="3">Vesicle trafficking protein Sec1</fullName>
    </submittedName>
</protein>
<feature type="region of interest" description="Disordered" evidence="2">
    <location>
        <begin position="718"/>
        <end position="806"/>
    </location>
</feature>
<dbReference type="Gene3D" id="3.40.50.1910">
    <property type="match status" value="1"/>
</dbReference>
<reference evidence="3" key="1">
    <citation type="submission" date="2014-08" db="EMBL/GenBank/DDBJ databases">
        <authorList>
            <person name="Sharma Rahul"/>
            <person name="Thines Marco"/>
        </authorList>
    </citation>
    <scope>NUCLEOTIDE SEQUENCE</scope>
</reference>
<feature type="compositionally biased region" description="Gly residues" evidence="2">
    <location>
        <begin position="247"/>
        <end position="258"/>
    </location>
</feature>
<dbReference type="Pfam" id="PF00995">
    <property type="entry name" value="Sec1"/>
    <property type="match status" value="1"/>
</dbReference>
<dbReference type="PANTHER" id="PTHR11679">
    <property type="entry name" value="VESICLE PROTEIN SORTING-ASSOCIATED"/>
    <property type="match status" value="1"/>
</dbReference>
<dbReference type="Gene3D" id="3.90.830.10">
    <property type="entry name" value="Syntaxin Binding Protein 1, Chain A, domain 2"/>
    <property type="match status" value="1"/>
</dbReference>
<sequence length="806" mass="88606">MAPLNLISLIKHRVLNKIASVCPNAWKTLIVDDHTKKLLDEVVSPNDILALNVTVIDNLQAPRPCEASLPAIYLLTPTTQNAQRVVADFAKNRRGYKEAHVIFIDVAPDELVQMLAAGVPPDVLKSVEEVYLNLWPVEAQVFSTQTPWSFYSLYGNPGSAINNEMSMDAFEDDLSIMSRTIINVLSLLEEDPQIRYAPSPAVGPLSVQGSMSNLTTAMASSSLRANASGNGERWKSALASRSSISRGGTGSGGLGDGGGGVAKKLAEMVEKELQGFKAENEGFPKKTEPPRPQGCLFIADRSIDPVAPFLHEFTYQAMVNDLLEVEDGKIHRYDFQTSIGHSETRDAVLSEQDTVWVDVRHLHMKDAIDKLMRDFNAFVREHGGFSAKQGAVSLNDMKDMLASLPQYTDLREKYSLHLSMAQTSMDLFEKKRLSDTGMVEQNCATGTTPEGKMPKSLVDDMVPLLGQHESVVSRLDKVRIIALYILFKDGVPDEDRRRLFQHAKLSLTEQDAINNLVNLGRRVVKNPNDRDSKKRLKQRPTNAEDEYELSRYQPAVKIMLEDHIANKLDAREFPYVKDAPVEVVARSTSVPSIAPSSGSLRSQRPNWHRAGASGASNTKDTVKQRLILFVAGGITYSEMRSAYQVGAALGREVIIGSTHIITPEAFIRDLKAVGRSGVGANPPNIHPLHPSFPLASVQPPHTLGQRYQLTLDRRHWTTFVPPPLPPPPPPVAAASVSGSRHSGGPGSLGSSRLSGSSGIPQGSYTEDSQSGANYNKDLGKKDKKDKKEKTKDEEKDKKKKKGFLRF</sequence>
<feature type="region of interest" description="Disordered" evidence="2">
    <location>
        <begin position="525"/>
        <end position="546"/>
    </location>
</feature>
<dbReference type="SUPFAM" id="SSF56815">
    <property type="entry name" value="Sec1/munc18-like (SM) proteins"/>
    <property type="match status" value="1"/>
</dbReference>
<evidence type="ECO:0000313" key="3">
    <source>
        <dbReference type="EMBL" id="CDZ98136.1"/>
    </source>
</evidence>
<dbReference type="InterPro" id="IPR043154">
    <property type="entry name" value="Sec-1-like_dom1"/>
</dbReference>
<name>A0A0F7SGT3_PHARH</name>
<feature type="compositionally biased region" description="Low complexity" evidence="2">
    <location>
        <begin position="748"/>
        <end position="758"/>
    </location>
</feature>
<evidence type="ECO:0000256" key="2">
    <source>
        <dbReference type="SAM" id="MobiDB-lite"/>
    </source>
</evidence>
<dbReference type="EMBL" id="LN483326">
    <property type="protein sequence ID" value="CDZ98136.1"/>
    <property type="molecule type" value="Genomic_DNA"/>
</dbReference>
<feature type="compositionally biased region" description="Basic and acidic residues" evidence="2">
    <location>
        <begin position="777"/>
        <end position="796"/>
    </location>
</feature>
<feature type="compositionally biased region" description="Basic residues" evidence="2">
    <location>
        <begin position="797"/>
        <end position="806"/>
    </location>
</feature>
<evidence type="ECO:0000256" key="1">
    <source>
        <dbReference type="ARBA" id="ARBA00009884"/>
    </source>
</evidence>
<dbReference type="GO" id="GO:0016192">
    <property type="term" value="P:vesicle-mediated transport"/>
    <property type="evidence" value="ECO:0007669"/>
    <property type="project" value="InterPro"/>
</dbReference>
<dbReference type="AlphaFoldDB" id="A0A0F7SGT3"/>
<dbReference type="Gene3D" id="3.40.50.2060">
    <property type="match status" value="1"/>
</dbReference>
<dbReference type="InterPro" id="IPR043127">
    <property type="entry name" value="Sec-1-like_dom3a"/>
</dbReference>
<feature type="region of interest" description="Disordered" evidence="2">
    <location>
        <begin position="592"/>
        <end position="616"/>
    </location>
</feature>